<evidence type="ECO:0000256" key="1">
    <source>
        <dbReference type="ARBA" id="ARBA00005952"/>
    </source>
</evidence>
<accession>A0A7S7NL11</accession>
<dbReference type="SUPFAM" id="SSF48013">
    <property type="entry name" value="NusB-like"/>
    <property type="match status" value="1"/>
</dbReference>
<protein>
    <recommendedName>
        <fullName evidence="6">Transcription antitermination protein NusB</fullName>
    </recommendedName>
    <alternativeName>
        <fullName evidence="6">Antitermination factor NusB</fullName>
    </alternativeName>
</protein>
<keyword evidence="2 6" id="KW-0889">Transcription antitermination</keyword>
<dbReference type="Pfam" id="PF01029">
    <property type="entry name" value="NusB"/>
    <property type="match status" value="1"/>
</dbReference>
<name>A0A7S7NL11_PALFE</name>
<evidence type="ECO:0000256" key="4">
    <source>
        <dbReference type="ARBA" id="ARBA00023015"/>
    </source>
</evidence>
<dbReference type="AlphaFoldDB" id="A0A7S7NL11"/>
<dbReference type="HAMAP" id="MF_00073">
    <property type="entry name" value="NusB"/>
    <property type="match status" value="1"/>
</dbReference>
<dbReference type="GO" id="GO:0006353">
    <property type="term" value="P:DNA-templated transcription termination"/>
    <property type="evidence" value="ECO:0007669"/>
    <property type="project" value="UniProtKB-UniRule"/>
</dbReference>
<dbReference type="InterPro" id="IPR035926">
    <property type="entry name" value="NusB-like_sf"/>
</dbReference>
<keyword evidence="4 6" id="KW-0805">Transcription regulation</keyword>
<dbReference type="NCBIfam" id="TIGR01951">
    <property type="entry name" value="nusB"/>
    <property type="match status" value="1"/>
</dbReference>
<dbReference type="InterPro" id="IPR006027">
    <property type="entry name" value="NusB_RsmB_TIM44"/>
</dbReference>
<evidence type="ECO:0000256" key="3">
    <source>
        <dbReference type="ARBA" id="ARBA00022884"/>
    </source>
</evidence>
<keyword evidence="5 6" id="KW-0804">Transcription</keyword>
<evidence type="ECO:0000259" key="7">
    <source>
        <dbReference type="Pfam" id="PF01029"/>
    </source>
</evidence>
<evidence type="ECO:0000256" key="5">
    <source>
        <dbReference type="ARBA" id="ARBA00023163"/>
    </source>
</evidence>
<evidence type="ECO:0000313" key="9">
    <source>
        <dbReference type="Proteomes" id="UP000593892"/>
    </source>
</evidence>
<feature type="domain" description="NusB/RsmB/TIM44" evidence="7">
    <location>
        <begin position="5"/>
        <end position="142"/>
    </location>
</feature>
<reference evidence="8 9" key="1">
    <citation type="submission" date="2020-10" db="EMBL/GenBank/DDBJ databases">
        <title>Complete genome sequence of Paludibaculum fermentans P105T, a facultatively anaerobic acidobacterium capable of dissimilatory Fe(III) reduction.</title>
        <authorList>
            <person name="Dedysh S.N."/>
            <person name="Beletsky A.V."/>
            <person name="Kulichevskaya I.S."/>
            <person name="Mardanov A.V."/>
            <person name="Ravin N.V."/>
        </authorList>
    </citation>
    <scope>NUCLEOTIDE SEQUENCE [LARGE SCALE GENOMIC DNA]</scope>
    <source>
        <strain evidence="8 9">P105</strain>
    </source>
</reference>
<comment type="similarity">
    <text evidence="1 6">Belongs to the NusB family.</text>
</comment>
<gene>
    <name evidence="6 8" type="primary">nusB</name>
    <name evidence="8" type="ORF">IRI77_22450</name>
</gene>
<proteinExistence type="inferred from homology"/>
<dbReference type="PANTHER" id="PTHR11078">
    <property type="entry name" value="N UTILIZATION SUBSTANCE PROTEIN B-RELATED"/>
    <property type="match status" value="1"/>
</dbReference>
<dbReference type="GO" id="GO:0003723">
    <property type="term" value="F:RNA binding"/>
    <property type="evidence" value="ECO:0007669"/>
    <property type="project" value="UniProtKB-UniRule"/>
</dbReference>
<organism evidence="8 9">
    <name type="scientific">Paludibaculum fermentans</name>
    <dbReference type="NCBI Taxonomy" id="1473598"/>
    <lineage>
        <taxon>Bacteria</taxon>
        <taxon>Pseudomonadati</taxon>
        <taxon>Acidobacteriota</taxon>
        <taxon>Terriglobia</taxon>
        <taxon>Bryobacterales</taxon>
        <taxon>Bryobacteraceae</taxon>
        <taxon>Paludibaculum</taxon>
    </lineage>
</organism>
<dbReference type="Gene3D" id="1.10.940.10">
    <property type="entry name" value="NusB-like"/>
    <property type="match status" value="1"/>
</dbReference>
<evidence type="ECO:0000256" key="6">
    <source>
        <dbReference type="HAMAP-Rule" id="MF_00073"/>
    </source>
</evidence>
<keyword evidence="3 6" id="KW-0694">RNA-binding</keyword>
<comment type="function">
    <text evidence="6">Involved in transcription antitermination. Required for transcription of ribosomal RNA (rRNA) genes. Binds specifically to the boxA antiterminator sequence of the ribosomal RNA (rrn) operons.</text>
</comment>
<dbReference type="KEGG" id="pfer:IRI77_22450"/>
<keyword evidence="9" id="KW-1185">Reference proteome</keyword>
<dbReference type="RefSeq" id="WP_194447247.1">
    <property type="nucleotide sequence ID" value="NZ_CP063849.1"/>
</dbReference>
<sequence>MPARRKSRHRAVQVLFLWDVRKLPIDDAIQAFYDSLITAETEEETGEEPAEAPAHDAFMESLVRGTSANVVELDSYIAKRAENWRLERMPIVDRNLLRMAVYEMKHVGTPPAVVIDEALELARRYSEEEAVPFLNGVLDAVRKVLFPPNSAEAN</sequence>
<evidence type="ECO:0000256" key="2">
    <source>
        <dbReference type="ARBA" id="ARBA00022814"/>
    </source>
</evidence>
<dbReference type="InterPro" id="IPR011605">
    <property type="entry name" value="NusB_fam"/>
</dbReference>
<dbReference type="EMBL" id="CP063849">
    <property type="protein sequence ID" value="QOY85577.1"/>
    <property type="molecule type" value="Genomic_DNA"/>
</dbReference>
<dbReference type="PANTHER" id="PTHR11078:SF3">
    <property type="entry name" value="ANTITERMINATION NUSB DOMAIN-CONTAINING PROTEIN"/>
    <property type="match status" value="1"/>
</dbReference>
<evidence type="ECO:0000313" key="8">
    <source>
        <dbReference type="EMBL" id="QOY85577.1"/>
    </source>
</evidence>
<dbReference type="GO" id="GO:0005829">
    <property type="term" value="C:cytosol"/>
    <property type="evidence" value="ECO:0007669"/>
    <property type="project" value="TreeGrafter"/>
</dbReference>
<dbReference type="GO" id="GO:0031564">
    <property type="term" value="P:transcription antitermination"/>
    <property type="evidence" value="ECO:0007669"/>
    <property type="project" value="UniProtKB-KW"/>
</dbReference>
<dbReference type="Proteomes" id="UP000593892">
    <property type="component" value="Chromosome"/>
</dbReference>